<organism evidence="2 3">
    <name type="scientific">Prorocentrum cordatum</name>
    <dbReference type="NCBI Taxonomy" id="2364126"/>
    <lineage>
        <taxon>Eukaryota</taxon>
        <taxon>Sar</taxon>
        <taxon>Alveolata</taxon>
        <taxon>Dinophyceae</taxon>
        <taxon>Prorocentrales</taxon>
        <taxon>Prorocentraceae</taxon>
        <taxon>Prorocentrum</taxon>
    </lineage>
</organism>
<sequence length="114" mass="12622">MAVIIILIKVEVMLLMMMQIAVVIAPLALRGGCLVVLLGHVVTILGIVVQVILGAGLAWPLLQRSRASMAFWMALLMSLEMYILRCCPSFRSSPSTRRLLSFSLFARARMAMRC</sequence>
<comment type="caution">
    <text evidence="2">The sequence shown here is derived from an EMBL/GenBank/DDBJ whole genome shotgun (WGS) entry which is preliminary data.</text>
</comment>
<keyword evidence="3" id="KW-1185">Reference proteome</keyword>
<keyword evidence="1" id="KW-1133">Transmembrane helix</keyword>
<name>A0ABN9PLL5_9DINO</name>
<evidence type="ECO:0000256" key="1">
    <source>
        <dbReference type="SAM" id="Phobius"/>
    </source>
</evidence>
<dbReference type="EMBL" id="CAUYUJ010001058">
    <property type="protein sequence ID" value="CAK0793943.1"/>
    <property type="molecule type" value="Genomic_DNA"/>
</dbReference>
<proteinExistence type="predicted"/>
<evidence type="ECO:0000313" key="3">
    <source>
        <dbReference type="Proteomes" id="UP001189429"/>
    </source>
</evidence>
<feature type="transmembrane region" description="Helical" evidence="1">
    <location>
        <begin position="12"/>
        <end position="29"/>
    </location>
</feature>
<feature type="transmembrane region" description="Helical" evidence="1">
    <location>
        <begin position="35"/>
        <end position="62"/>
    </location>
</feature>
<evidence type="ECO:0000313" key="2">
    <source>
        <dbReference type="EMBL" id="CAK0793943.1"/>
    </source>
</evidence>
<protein>
    <submittedName>
        <fullName evidence="2">Uncharacterized protein</fullName>
    </submittedName>
</protein>
<keyword evidence="1" id="KW-0812">Transmembrane</keyword>
<gene>
    <name evidence="2" type="ORF">PCOR1329_LOCUS4082</name>
</gene>
<keyword evidence="1" id="KW-0472">Membrane</keyword>
<dbReference type="Proteomes" id="UP001189429">
    <property type="component" value="Unassembled WGS sequence"/>
</dbReference>
<accession>A0ABN9PLL5</accession>
<reference evidence="2" key="1">
    <citation type="submission" date="2023-10" db="EMBL/GenBank/DDBJ databases">
        <authorList>
            <person name="Chen Y."/>
            <person name="Shah S."/>
            <person name="Dougan E. K."/>
            <person name="Thang M."/>
            <person name="Chan C."/>
        </authorList>
    </citation>
    <scope>NUCLEOTIDE SEQUENCE [LARGE SCALE GENOMIC DNA]</scope>
</reference>